<name>A0A9Q1C2M0_HOLLE</name>
<comment type="caution">
    <text evidence="2">The sequence shown here is derived from an EMBL/GenBank/DDBJ whole genome shotgun (WGS) entry which is preliminary data.</text>
</comment>
<sequence>MVDIYVHPIFFIFIVFVFVVCFTASCLCCGKCKKSGPPATARRPVVVTVSRRVETSRSQTTAVQSNTAFQLEDLPPSYEEAIKMKALPLGRL</sequence>
<gene>
    <name evidence="2" type="ORF">HOLleu_17507</name>
</gene>
<reference evidence="2" key="1">
    <citation type="submission" date="2021-10" db="EMBL/GenBank/DDBJ databases">
        <title>Tropical sea cucumber genome reveals ecological adaptation and Cuvierian tubules defense mechanism.</title>
        <authorList>
            <person name="Chen T."/>
        </authorList>
    </citation>
    <scope>NUCLEOTIDE SEQUENCE</scope>
    <source>
        <strain evidence="2">Nanhai2018</strain>
        <tissue evidence="2">Muscle</tissue>
    </source>
</reference>
<keyword evidence="1" id="KW-1133">Transmembrane helix</keyword>
<keyword evidence="3" id="KW-1185">Reference proteome</keyword>
<dbReference type="EMBL" id="JAIZAY010000008">
    <property type="protein sequence ID" value="KAJ8036861.1"/>
    <property type="molecule type" value="Genomic_DNA"/>
</dbReference>
<protein>
    <submittedName>
        <fullName evidence="2">Uncharacterized protein</fullName>
    </submittedName>
</protein>
<evidence type="ECO:0000256" key="1">
    <source>
        <dbReference type="SAM" id="Phobius"/>
    </source>
</evidence>
<evidence type="ECO:0000313" key="3">
    <source>
        <dbReference type="Proteomes" id="UP001152320"/>
    </source>
</evidence>
<proteinExistence type="predicted"/>
<dbReference type="AlphaFoldDB" id="A0A9Q1C2M0"/>
<feature type="transmembrane region" description="Helical" evidence="1">
    <location>
        <begin position="6"/>
        <end position="29"/>
    </location>
</feature>
<evidence type="ECO:0000313" key="2">
    <source>
        <dbReference type="EMBL" id="KAJ8036861.1"/>
    </source>
</evidence>
<dbReference type="Proteomes" id="UP001152320">
    <property type="component" value="Chromosome 8"/>
</dbReference>
<keyword evidence="1" id="KW-0472">Membrane</keyword>
<keyword evidence="1" id="KW-0812">Transmembrane</keyword>
<organism evidence="2 3">
    <name type="scientific">Holothuria leucospilota</name>
    <name type="common">Black long sea cucumber</name>
    <name type="synonym">Mertensiothuria leucospilota</name>
    <dbReference type="NCBI Taxonomy" id="206669"/>
    <lineage>
        <taxon>Eukaryota</taxon>
        <taxon>Metazoa</taxon>
        <taxon>Echinodermata</taxon>
        <taxon>Eleutherozoa</taxon>
        <taxon>Echinozoa</taxon>
        <taxon>Holothuroidea</taxon>
        <taxon>Aspidochirotacea</taxon>
        <taxon>Aspidochirotida</taxon>
        <taxon>Holothuriidae</taxon>
        <taxon>Holothuria</taxon>
    </lineage>
</organism>
<accession>A0A9Q1C2M0</accession>